<dbReference type="Proteomes" id="UP000593846">
    <property type="component" value="Chromosome"/>
</dbReference>
<feature type="region of interest" description="Disordered" evidence="1">
    <location>
        <begin position="1"/>
        <end position="24"/>
    </location>
</feature>
<reference evidence="3" key="1">
    <citation type="submission" date="2020-10" db="EMBL/GenBank/DDBJ databases">
        <title>Genome-based taxonomic classification of the species Anabaenopsis elenkinii.</title>
        <authorList>
            <person name="Delbaje E."/>
            <person name="Andreote A.P.D."/>
            <person name="Pellegrinetti T.A."/>
            <person name="Cruz R.B."/>
            <person name="Branco L.H.Z."/>
            <person name="Fiore M.F."/>
        </authorList>
    </citation>
    <scope>NUCLEOTIDE SEQUENCE [LARGE SCALE GENOMIC DNA]</scope>
    <source>
        <strain evidence="3">CCIBt3563</strain>
    </source>
</reference>
<accession>A0A7S6U5C1</accession>
<organism evidence="2 3">
    <name type="scientific">Anabaenopsis elenkinii CCIBt3563</name>
    <dbReference type="NCBI Taxonomy" id="2779889"/>
    <lineage>
        <taxon>Bacteria</taxon>
        <taxon>Bacillati</taxon>
        <taxon>Cyanobacteriota</taxon>
        <taxon>Cyanophyceae</taxon>
        <taxon>Nostocales</taxon>
        <taxon>Nodulariaceae</taxon>
        <taxon>Anabaenopsis</taxon>
    </lineage>
</organism>
<evidence type="ECO:0000313" key="2">
    <source>
        <dbReference type="EMBL" id="QOV22349.1"/>
    </source>
</evidence>
<sequence>MTPKPFNYAVERSPPRRSTTRAHCCSSTGVNVNTQIHTNQQIAGEKSSCQLTKTLDR</sequence>
<dbReference type="AlphaFoldDB" id="A0A7S6U5C1"/>
<dbReference type="EMBL" id="CP063311">
    <property type="protein sequence ID" value="QOV22349.1"/>
    <property type="molecule type" value="Genomic_DNA"/>
</dbReference>
<name>A0A7S6U5C1_9CYAN</name>
<dbReference type="KEGG" id="aee:IM676_16990"/>
<protein>
    <submittedName>
        <fullName evidence="2">Uncharacterized protein</fullName>
    </submittedName>
</protein>
<evidence type="ECO:0000256" key="1">
    <source>
        <dbReference type="SAM" id="MobiDB-lite"/>
    </source>
</evidence>
<evidence type="ECO:0000313" key="3">
    <source>
        <dbReference type="Proteomes" id="UP000593846"/>
    </source>
</evidence>
<gene>
    <name evidence="2" type="ORF">IM676_16990</name>
</gene>
<keyword evidence="3" id="KW-1185">Reference proteome</keyword>
<proteinExistence type="predicted"/>